<dbReference type="InterPro" id="IPR004433">
    <property type="entry name" value="MenaQ_synth_MenD"/>
</dbReference>
<evidence type="ECO:0000313" key="7">
    <source>
        <dbReference type="EMBL" id="KMW20212.1"/>
    </source>
</evidence>
<keyword evidence="5" id="KW-0464">Manganese</keyword>
<evidence type="ECO:0000256" key="4">
    <source>
        <dbReference type="ARBA" id="ARBA00023052"/>
    </source>
</evidence>
<keyword evidence="2" id="KW-0479">Metal-binding</keyword>
<dbReference type="GO" id="GO:0009234">
    <property type="term" value="P:menaquinone biosynthetic process"/>
    <property type="evidence" value="ECO:0007669"/>
    <property type="project" value="InterPro"/>
</dbReference>
<evidence type="ECO:0000256" key="3">
    <source>
        <dbReference type="ARBA" id="ARBA00022842"/>
    </source>
</evidence>
<dbReference type="InterPro" id="IPR012001">
    <property type="entry name" value="Thiamin_PyroP_enz_TPP-bd_dom"/>
</dbReference>
<keyword evidence="3" id="KW-0460">Magnesium</keyword>
<dbReference type="GO" id="GO:0070204">
    <property type="term" value="F:2-succinyl-5-enolpyruvyl-6-hydroxy-3-cyclohexene-1-carboxylic-acid synthase activity"/>
    <property type="evidence" value="ECO:0007669"/>
    <property type="project" value="InterPro"/>
</dbReference>
<dbReference type="PANTHER" id="PTHR42916:SF1">
    <property type="entry name" value="PROTEIN PHYLLO, CHLOROPLASTIC"/>
    <property type="match status" value="1"/>
</dbReference>
<proteinExistence type="predicted"/>
<organism evidence="7 8">
    <name type="scientific">[Clostridium] citroniae WAL-19142</name>
    <dbReference type="NCBI Taxonomy" id="742734"/>
    <lineage>
        <taxon>Bacteria</taxon>
        <taxon>Bacillati</taxon>
        <taxon>Bacillota</taxon>
        <taxon>Clostridia</taxon>
        <taxon>Lachnospirales</taxon>
        <taxon>Lachnospiraceae</taxon>
        <taxon>Enterocloster</taxon>
    </lineage>
</organism>
<dbReference type="Gene3D" id="3.40.50.1220">
    <property type="entry name" value="TPP-binding domain"/>
    <property type="match status" value="1"/>
</dbReference>
<dbReference type="RefSeq" id="WP_048929841.1">
    <property type="nucleotide sequence ID" value="NZ_KQ235877.1"/>
</dbReference>
<dbReference type="EMBL" id="ADLK01000019">
    <property type="protein sequence ID" value="KMW20212.1"/>
    <property type="molecule type" value="Genomic_DNA"/>
</dbReference>
<dbReference type="SUPFAM" id="SSF52518">
    <property type="entry name" value="Thiamin diphosphate-binding fold (THDP-binding)"/>
    <property type="match status" value="2"/>
</dbReference>
<feature type="domain" description="Thiamine pyrophosphate enzyme N-terminal TPP-binding" evidence="6">
    <location>
        <begin position="9"/>
        <end position="121"/>
    </location>
</feature>
<keyword evidence="4" id="KW-0786">Thiamine pyrophosphate</keyword>
<evidence type="ECO:0000259" key="6">
    <source>
        <dbReference type="Pfam" id="PF02776"/>
    </source>
</evidence>
<dbReference type="AlphaFoldDB" id="A0A0J9C4Y1"/>
<dbReference type="InterPro" id="IPR029061">
    <property type="entry name" value="THDP-binding"/>
</dbReference>
<reference evidence="7 8" key="1">
    <citation type="submission" date="2011-04" db="EMBL/GenBank/DDBJ databases">
        <title>The Genome Sequence of Clostridium citroniae WAL-19142.</title>
        <authorList>
            <consortium name="The Broad Institute Genome Sequencing Platform"/>
            <person name="Earl A."/>
            <person name="Ward D."/>
            <person name="Feldgarden M."/>
            <person name="Gevers D."/>
            <person name="Warren Y.A."/>
            <person name="Tyrrell K.L."/>
            <person name="Citron D.M."/>
            <person name="Goldstein E.J."/>
            <person name="Daigneault M."/>
            <person name="Allen-Vercoe E."/>
            <person name="Young S.K."/>
            <person name="Zeng Q."/>
            <person name="Gargeya S."/>
            <person name="Fitzgerald M."/>
            <person name="Haas B."/>
            <person name="Abouelleil A."/>
            <person name="Alvarado L."/>
            <person name="Arachchi H.M."/>
            <person name="Berlin A."/>
            <person name="Brown A."/>
            <person name="Chapman S.B."/>
            <person name="Chen Z."/>
            <person name="Dunbar C."/>
            <person name="Freedman E."/>
            <person name="Gearin G."/>
            <person name="Gellesch M."/>
            <person name="Goldberg J."/>
            <person name="Griggs A."/>
            <person name="Gujja S."/>
            <person name="Heilman E.R."/>
            <person name="Heiman D."/>
            <person name="Howarth C."/>
            <person name="Larson L."/>
            <person name="Lui A."/>
            <person name="MacDonald P.J."/>
            <person name="Mehta T."/>
            <person name="Montmayeur A."/>
            <person name="Murphy C."/>
            <person name="Neiman D."/>
            <person name="Pearson M."/>
            <person name="Priest M."/>
            <person name="Roberts A."/>
            <person name="Saif S."/>
            <person name="Shea T."/>
            <person name="Shenoy N."/>
            <person name="Sisk P."/>
            <person name="Stolte C."/>
            <person name="Sykes S."/>
            <person name="White J."/>
            <person name="Yandava C."/>
            <person name="Wortman J."/>
            <person name="Nusbaum C."/>
            <person name="Birren B."/>
        </authorList>
    </citation>
    <scope>NUCLEOTIDE SEQUENCE [LARGE SCALE GENOMIC DNA]</scope>
    <source>
        <strain evidence="7 8">WAL-19142</strain>
    </source>
</reference>
<dbReference type="Gene3D" id="3.40.50.970">
    <property type="match status" value="2"/>
</dbReference>
<dbReference type="Proteomes" id="UP000037392">
    <property type="component" value="Unassembled WGS sequence"/>
</dbReference>
<dbReference type="GO" id="GO:0030976">
    <property type="term" value="F:thiamine pyrophosphate binding"/>
    <property type="evidence" value="ECO:0007669"/>
    <property type="project" value="InterPro"/>
</dbReference>
<dbReference type="PATRIC" id="fig|742734.4.peg.2399"/>
<dbReference type="OrthoDB" id="9791859at2"/>
<sequence length="569" mass="64906">MINNEKNIDIIVSALKAHNIRHIVISPGGTNICFVRKVQKDSFFKCYSVVDERSAMYVAIGIYLQTEEIVATSCTSAQATRNYIPGLTEAYYKRVPILALTMEKHTRFKYQEYMQAPDQTSLPKDCVKASYELPAIADENDILFSNRLVNEAILELNHNGYGPVQLCIPWLDFQLSRNDINYRYIKRYEYNTEWDVVLSNKKVLMVVGEQLPFNAKEQELFDEFCTNYNVVVYCNHLSNCHGKFVVNANLALSTIKLSEFLRYKPDIVIALGGQTGDYPLYKIISKNELIDVEVWRVNRDGAIIDTYDKLTKVFAVSNSEFFMKMNELCFARSTHDYFELWSCLISSKKRDIEVPFSNIYTAQKMSKVIPNNSILQLSILNSLRTWSLYEIDKSVECYSNVGAFGIDGGMSTLIGQSLATDKMCFMIIGDLAFLYDMNSISIRGIKNNVRILLVNNNGGIEFKMDSMNDYEFIDKYIAAGDHFKNAEGWANVCGFKYMRAGTKQEFDSKITEFVSASEKPIIFEIFVSDVDEAKAYKTIIDTNTSYNFEEKAAMGKQALKNGLKKMIGK</sequence>
<dbReference type="GeneID" id="93161834"/>
<name>A0A0J9C4Y1_9FIRM</name>
<evidence type="ECO:0000313" key="8">
    <source>
        <dbReference type="Proteomes" id="UP000037392"/>
    </source>
</evidence>
<evidence type="ECO:0000256" key="1">
    <source>
        <dbReference type="ARBA" id="ARBA00022679"/>
    </source>
</evidence>
<gene>
    <name evidence="7" type="ORF">HMPREF9470_02227</name>
</gene>
<comment type="caution">
    <text evidence="7">The sequence shown here is derived from an EMBL/GenBank/DDBJ whole genome shotgun (WGS) entry which is preliminary data.</text>
</comment>
<dbReference type="Pfam" id="PF02776">
    <property type="entry name" value="TPP_enzyme_N"/>
    <property type="match status" value="1"/>
</dbReference>
<evidence type="ECO:0000256" key="5">
    <source>
        <dbReference type="ARBA" id="ARBA00023211"/>
    </source>
</evidence>
<keyword evidence="1" id="KW-0808">Transferase</keyword>
<dbReference type="PANTHER" id="PTHR42916">
    <property type="entry name" value="2-SUCCINYL-5-ENOLPYRUVYL-6-HYDROXY-3-CYCLOHEXENE-1-CARBOXYLATE SYNTHASE"/>
    <property type="match status" value="1"/>
</dbReference>
<dbReference type="CDD" id="cd07037">
    <property type="entry name" value="TPP_PYR_MenD"/>
    <property type="match status" value="1"/>
</dbReference>
<evidence type="ECO:0000256" key="2">
    <source>
        <dbReference type="ARBA" id="ARBA00022723"/>
    </source>
</evidence>
<protein>
    <recommendedName>
        <fullName evidence="6">Thiamine pyrophosphate enzyme N-terminal TPP-binding domain-containing protein</fullName>
    </recommendedName>
</protein>
<dbReference type="PIRSF" id="PIRSF004983">
    <property type="entry name" value="MenD"/>
    <property type="match status" value="1"/>
</dbReference>
<accession>A0A0J9C4Y1</accession>
<dbReference type="GO" id="GO:0046872">
    <property type="term" value="F:metal ion binding"/>
    <property type="evidence" value="ECO:0007669"/>
    <property type="project" value="UniProtKB-KW"/>
</dbReference>